<proteinExistence type="predicted"/>
<dbReference type="EMBL" id="AP020327">
    <property type="protein sequence ID" value="BBN50825.1"/>
    <property type="molecule type" value="Genomic_DNA"/>
</dbReference>
<protein>
    <submittedName>
        <fullName evidence="1">Uncharacterized protein</fullName>
    </submittedName>
</protein>
<sequence length="78" mass="8340">MHKEIRVVNMNDEREPAALLPGRVEIHTASVCPRGGVDLTITVPDEIGRKTLGELGSPEGMRAVARALIAAADVIEPK</sequence>
<organism evidence="1 2">
    <name type="scientific">Mycobacterium avium subsp. hominissuis</name>
    <dbReference type="NCBI Taxonomy" id="439334"/>
    <lineage>
        <taxon>Bacteria</taxon>
        <taxon>Bacillati</taxon>
        <taxon>Actinomycetota</taxon>
        <taxon>Actinomycetes</taxon>
        <taxon>Mycobacteriales</taxon>
        <taxon>Mycobacteriaceae</taxon>
        <taxon>Mycobacterium</taxon>
        <taxon>Mycobacterium avium complex (MAC)</taxon>
    </lineage>
</organism>
<geneLocation type="plasmid" evidence="1 2">
    <name>p1-JPH1</name>
</geneLocation>
<accession>A0AAI8SSJ3</accession>
<keyword evidence="1" id="KW-0614">Plasmid</keyword>
<dbReference type="Proteomes" id="UP000327362">
    <property type="component" value="Plasmid p1-JPH1"/>
</dbReference>
<dbReference type="AlphaFoldDB" id="A0AAI8SSJ3"/>
<evidence type="ECO:0000313" key="1">
    <source>
        <dbReference type="EMBL" id="BBN50825.1"/>
    </source>
</evidence>
<name>A0AAI8SSJ3_MYCAV</name>
<gene>
    <name evidence="1" type="ORF">JPH1_53000</name>
</gene>
<reference evidence="1 2" key="1">
    <citation type="submission" date="2019-09" db="EMBL/GenBank/DDBJ databases">
        <title>Complete genome sequence of Mycobacterium avium subsp. hominissuis strain JP-H-1.</title>
        <authorList>
            <person name="Kinoshita Y."/>
            <person name="Niwa H."/>
            <person name="Uchida-Fujii E."/>
            <person name="Nukada T."/>
        </authorList>
    </citation>
    <scope>NUCLEOTIDE SEQUENCE [LARGE SCALE GENOMIC DNA]</scope>
    <source>
        <strain evidence="1 2">JP-H-1</strain>
        <plasmid evidence="1 2">p1-JPH1</plasmid>
    </source>
</reference>
<evidence type="ECO:0000313" key="2">
    <source>
        <dbReference type="Proteomes" id="UP000327362"/>
    </source>
</evidence>